<dbReference type="Proteomes" id="UP001417504">
    <property type="component" value="Unassembled WGS sequence"/>
</dbReference>
<dbReference type="EMBL" id="JBBNAE010000011">
    <property type="protein sequence ID" value="KAK9085598.1"/>
    <property type="molecule type" value="Genomic_DNA"/>
</dbReference>
<comment type="caution">
    <text evidence="1">The sequence shown here is derived from an EMBL/GenBank/DDBJ whole genome shotgun (WGS) entry which is preliminary data.</text>
</comment>
<sequence>MISPSINSFLLLVSALSAPPLQTRWKLFVVFLNAFVVMTSLLNQGTALLNHPQPLNSNHLKTICIEVEASTSIHGCCPTLEGSLLGMGWLETPHLYLSSHNALLETAYDLCTEIDFWFTINVITKVAGYLKGFGEDLGRIYHLPQISLYPVPRLARNSRRVPDHVSTSIAANPRGFGVLIVLSHEDLFDGSMANLNEAEPNEVFWSE</sequence>
<accession>A0AAP0EAK6</accession>
<keyword evidence="2" id="KW-1185">Reference proteome</keyword>
<evidence type="ECO:0000313" key="2">
    <source>
        <dbReference type="Proteomes" id="UP001417504"/>
    </source>
</evidence>
<protein>
    <submittedName>
        <fullName evidence="1">Uncharacterized protein</fullName>
    </submittedName>
</protein>
<gene>
    <name evidence="1" type="ORF">Sjap_026009</name>
</gene>
<evidence type="ECO:0000313" key="1">
    <source>
        <dbReference type="EMBL" id="KAK9085598.1"/>
    </source>
</evidence>
<proteinExistence type="predicted"/>
<organism evidence="1 2">
    <name type="scientific">Stephania japonica</name>
    <dbReference type="NCBI Taxonomy" id="461633"/>
    <lineage>
        <taxon>Eukaryota</taxon>
        <taxon>Viridiplantae</taxon>
        <taxon>Streptophyta</taxon>
        <taxon>Embryophyta</taxon>
        <taxon>Tracheophyta</taxon>
        <taxon>Spermatophyta</taxon>
        <taxon>Magnoliopsida</taxon>
        <taxon>Ranunculales</taxon>
        <taxon>Menispermaceae</taxon>
        <taxon>Menispermoideae</taxon>
        <taxon>Cissampelideae</taxon>
        <taxon>Stephania</taxon>
    </lineage>
</organism>
<dbReference type="AlphaFoldDB" id="A0AAP0EAK6"/>
<reference evidence="1 2" key="1">
    <citation type="submission" date="2024-01" db="EMBL/GenBank/DDBJ databases">
        <title>Genome assemblies of Stephania.</title>
        <authorList>
            <person name="Yang L."/>
        </authorList>
    </citation>
    <scope>NUCLEOTIDE SEQUENCE [LARGE SCALE GENOMIC DNA]</scope>
    <source>
        <strain evidence="1">QJT</strain>
        <tissue evidence="1">Leaf</tissue>
    </source>
</reference>
<name>A0AAP0EAK6_9MAGN</name>